<proteinExistence type="predicted"/>
<protein>
    <submittedName>
        <fullName evidence="2">Ferritin-like domain-containing protein</fullName>
    </submittedName>
</protein>
<dbReference type="Pfam" id="PF12902">
    <property type="entry name" value="Ferritin-like"/>
    <property type="match status" value="1"/>
</dbReference>
<evidence type="ECO:0000259" key="1">
    <source>
        <dbReference type="Pfam" id="PF12902"/>
    </source>
</evidence>
<name>A0ABY8BIN9_9BURK</name>
<sequence length="444" mass="48811">MKFPDIQWTAMEAPGNGLQPAAACGIPRVANAASPREDAIGLLRLAAEIEHALMVQYLYAAQSLRDSDARTLSTVAVQEMGHLLTVQNLLLAIAGVNEHGYPAVIHFGRDTLRRASNLNPLPLTLESLSRTTLGNFVAIESPGKFDNPAVAERVETLRLKAGRLGYTTRPVHNLYAAIHWLFLADDEVQPVLADIGTCTPGWHLAEEDFVDPATIDRFAATQTEWHSIPGFIAMPVRNRAEALAAIDAITLQGEGVTGSEDSHFARYIRLLDRLEAGAVRVRPLARTPHLPGTVIPEDPSARPVTHPITVLWAELFNLQYECLLVLIAWSYSKPQGSPTRAKAIDFAVDLMNQVIQPLANDLSSRALDEQGPQKAGPPYGLRDETMPSDAASFAARFATLDRSERETLSRIKETLMQGDDPVARLRIDSIENYCQQRQQLLQEN</sequence>
<keyword evidence="3" id="KW-1185">Reference proteome</keyword>
<dbReference type="RefSeq" id="WP_277416913.1">
    <property type="nucleotide sequence ID" value="NZ_CP119083.1"/>
</dbReference>
<evidence type="ECO:0000313" key="2">
    <source>
        <dbReference type="EMBL" id="WEF34234.1"/>
    </source>
</evidence>
<dbReference type="InterPro" id="IPR012347">
    <property type="entry name" value="Ferritin-like"/>
</dbReference>
<gene>
    <name evidence="2" type="ORF">PX653_05540</name>
</gene>
<organism evidence="2 3">
    <name type="scientific">Pseudoduganella chitinolytica</name>
    <dbReference type="NCBI Taxonomy" id="34070"/>
    <lineage>
        <taxon>Bacteria</taxon>
        <taxon>Pseudomonadati</taxon>
        <taxon>Pseudomonadota</taxon>
        <taxon>Betaproteobacteria</taxon>
        <taxon>Burkholderiales</taxon>
        <taxon>Oxalobacteraceae</taxon>
        <taxon>Telluria group</taxon>
        <taxon>Pseudoduganella</taxon>
    </lineage>
</organism>
<evidence type="ECO:0000313" key="3">
    <source>
        <dbReference type="Proteomes" id="UP001216510"/>
    </source>
</evidence>
<accession>A0ABY8BIN9</accession>
<feature type="domain" description="Iminophenyl-pyruvate dimer synthase" evidence="1">
    <location>
        <begin position="43"/>
        <end position="270"/>
    </location>
</feature>
<dbReference type="Gene3D" id="1.20.1260.10">
    <property type="match status" value="1"/>
</dbReference>
<dbReference type="EMBL" id="CP119083">
    <property type="protein sequence ID" value="WEF34234.1"/>
    <property type="molecule type" value="Genomic_DNA"/>
</dbReference>
<reference evidence="2 3" key="1">
    <citation type="submission" date="2023-02" db="EMBL/GenBank/DDBJ databases">
        <title>Gemone sequence of Telluria chitinolytica ACM 3522T.</title>
        <authorList>
            <person name="Frediansyah A."/>
            <person name="Miess H."/>
            <person name="Gross H."/>
        </authorList>
    </citation>
    <scope>NUCLEOTIDE SEQUENCE [LARGE SCALE GENOMIC DNA]</scope>
    <source>
        <strain evidence="2 3">ACM 3522</strain>
    </source>
</reference>
<dbReference type="Proteomes" id="UP001216510">
    <property type="component" value="Chromosome"/>
</dbReference>
<dbReference type="InterPro" id="IPR026820">
    <property type="entry name" value="VioB/RebD_dom"/>
</dbReference>